<dbReference type="EMBL" id="ML769413">
    <property type="protein sequence ID" value="KAE9404888.1"/>
    <property type="molecule type" value="Genomic_DNA"/>
</dbReference>
<organism evidence="1 2">
    <name type="scientific">Gymnopus androsaceus JB14</name>
    <dbReference type="NCBI Taxonomy" id="1447944"/>
    <lineage>
        <taxon>Eukaryota</taxon>
        <taxon>Fungi</taxon>
        <taxon>Dikarya</taxon>
        <taxon>Basidiomycota</taxon>
        <taxon>Agaricomycotina</taxon>
        <taxon>Agaricomycetes</taxon>
        <taxon>Agaricomycetidae</taxon>
        <taxon>Agaricales</taxon>
        <taxon>Marasmiineae</taxon>
        <taxon>Omphalotaceae</taxon>
        <taxon>Gymnopus</taxon>
    </lineage>
</organism>
<evidence type="ECO:0008006" key="3">
    <source>
        <dbReference type="Google" id="ProtNLM"/>
    </source>
</evidence>
<dbReference type="AlphaFoldDB" id="A0A6A4I646"/>
<accession>A0A6A4I646</accession>
<sequence length="307" mass="35276">MYKHGIVQYTSILCAVCVAWRKAAHLTPRLWSKLCISLEKHQTPVIPELGWVKEWINRRQGLPLDLYLNFDAQSGISPVLSSKFMETILGFSHKIRLLNLEGHISFFIPLFSLPRSSLPQLEEVYLKIWSSSPRKDAQDVELAYLQVPQQIETFLEVPKLRQFEIIEKDAIPLLKRLVLPVEQLTSLKITSTIIDDVCFDPDVYVDILRRCKDLVHLRVDLGYDFDPFILFSKHLSISLPSLKSIICSYDQRQLCEPLTLPHHTSPRRADSSLRSPNCGYSSCGCHRLPASLIYHLIVSNTRWIPDS</sequence>
<protein>
    <recommendedName>
        <fullName evidence="3">F-box domain-containing protein</fullName>
    </recommendedName>
</protein>
<name>A0A6A4I646_9AGAR</name>
<dbReference type="OrthoDB" id="2844577at2759"/>
<reference evidence="1" key="1">
    <citation type="journal article" date="2019" name="Environ. Microbiol.">
        <title>Fungal ecological strategies reflected in gene transcription - a case study of two litter decomposers.</title>
        <authorList>
            <person name="Barbi F."/>
            <person name="Kohler A."/>
            <person name="Barry K."/>
            <person name="Baskaran P."/>
            <person name="Daum C."/>
            <person name="Fauchery L."/>
            <person name="Ihrmark K."/>
            <person name="Kuo A."/>
            <person name="LaButti K."/>
            <person name="Lipzen A."/>
            <person name="Morin E."/>
            <person name="Grigoriev I.V."/>
            <person name="Henrissat B."/>
            <person name="Lindahl B."/>
            <person name="Martin F."/>
        </authorList>
    </citation>
    <scope>NUCLEOTIDE SEQUENCE</scope>
    <source>
        <strain evidence="1">JB14</strain>
    </source>
</reference>
<evidence type="ECO:0000313" key="2">
    <source>
        <dbReference type="Proteomes" id="UP000799118"/>
    </source>
</evidence>
<evidence type="ECO:0000313" key="1">
    <source>
        <dbReference type="EMBL" id="KAE9404888.1"/>
    </source>
</evidence>
<proteinExistence type="predicted"/>
<keyword evidence="2" id="KW-1185">Reference proteome</keyword>
<dbReference type="Proteomes" id="UP000799118">
    <property type="component" value="Unassembled WGS sequence"/>
</dbReference>
<gene>
    <name evidence="1" type="ORF">BT96DRAFT_397951</name>
</gene>